<dbReference type="InterPro" id="IPR044722">
    <property type="entry name" value="SecA_SF2_C"/>
</dbReference>
<dbReference type="InterPro" id="IPR036266">
    <property type="entry name" value="SecA_Wing/Scaffold_sf"/>
</dbReference>
<evidence type="ECO:0000256" key="13">
    <source>
        <dbReference type="RuleBase" id="RU003874"/>
    </source>
</evidence>
<dbReference type="PANTHER" id="PTHR30612:SF0">
    <property type="entry name" value="CHLOROPLAST PROTEIN-TRANSPORTING ATPASE"/>
    <property type="match status" value="1"/>
</dbReference>
<keyword evidence="7 12" id="KW-0653">Protein transport</keyword>
<dbReference type="InterPro" id="IPR027417">
    <property type="entry name" value="P-loop_NTPase"/>
</dbReference>
<evidence type="ECO:0000256" key="12">
    <source>
        <dbReference type="HAMAP-Rule" id="MF_01382"/>
    </source>
</evidence>
<feature type="domain" description="Helicase C-terminal" evidence="16">
    <location>
        <begin position="416"/>
        <end position="619"/>
    </location>
</feature>
<comment type="similarity">
    <text evidence="1 12 13">Belongs to the SecA family.</text>
</comment>
<dbReference type="InterPro" id="IPR011115">
    <property type="entry name" value="SecA_DEAD"/>
</dbReference>
<keyword evidence="19" id="KW-1185">Reference proteome</keyword>
<comment type="function">
    <text evidence="12">Part of the Sec protein translocase complex. Interacts with the SecYEG preprotein conducting channel. Has a central role in coupling the hydrolysis of ATP to the transfer of proteins into and across the cell membrane, serving as an ATP-driven molecular motor driving the stepwise translocation of polypeptide chains across the membrane.</text>
</comment>
<dbReference type="InterPro" id="IPR020937">
    <property type="entry name" value="SecA_CS"/>
</dbReference>
<evidence type="ECO:0000256" key="5">
    <source>
        <dbReference type="ARBA" id="ARBA00022741"/>
    </source>
</evidence>
<dbReference type="PROSITE" id="PS51194">
    <property type="entry name" value="HELICASE_CTER"/>
    <property type="match status" value="1"/>
</dbReference>
<evidence type="ECO:0000259" key="17">
    <source>
        <dbReference type="PROSITE" id="PS51196"/>
    </source>
</evidence>
<feature type="domain" description="SecA family profile" evidence="17">
    <location>
        <begin position="2"/>
        <end position="616"/>
    </location>
</feature>
<dbReference type="GO" id="GO:0043952">
    <property type="term" value="P:protein transport by the Sec complex"/>
    <property type="evidence" value="ECO:0007669"/>
    <property type="project" value="TreeGrafter"/>
</dbReference>
<evidence type="ECO:0000256" key="11">
    <source>
        <dbReference type="ARBA" id="ARBA00034006"/>
    </source>
</evidence>
<dbReference type="FunFam" id="3.40.50.300:FF:000113">
    <property type="entry name" value="Preprotein translocase subunit SecA"/>
    <property type="match status" value="1"/>
</dbReference>
<dbReference type="FunFam" id="1.10.3060.10:FF:000002">
    <property type="entry name" value="Preprotein translocase subunit SecA"/>
    <property type="match status" value="1"/>
</dbReference>
<dbReference type="InterPro" id="IPR014018">
    <property type="entry name" value="SecA_motor_DEAD"/>
</dbReference>
<evidence type="ECO:0000256" key="4">
    <source>
        <dbReference type="ARBA" id="ARBA00022490"/>
    </source>
</evidence>
<evidence type="ECO:0000256" key="8">
    <source>
        <dbReference type="ARBA" id="ARBA00022967"/>
    </source>
</evidence>
<dbReference type="InterPro" id="IPR014001">
    <property type="entry name" value="Helicase_ATP-bd"/>
</dbReference>
<evidence type="ECO:0000259" key="15">
    <source>
        <dbReference type="PROSITE" id="PS51192"/>
    </source>
</evidence>
<dbReference type="NCBIfam" id="NF009538">
    <property type="entry name" value="PRK12904.1"/>
    <property type="match status" value="1"/>
</dbReference>
<name>A0AAF1C0K3_9MICO</name>
<feature type="binding site" evidence="12">
    <location>
        <position position="86"/>
    </location>
    <ligand>
        <name>ATP</name>
        <dbReference type="ChEBI" id="CHEBI:30616"/>
    </ligand>
</feature>
<dbReference type="CDD" id="cd18803">
    <property type="entry name" value="SF2_C_secA"/>
    <property type="match status" value="1"/>
</dbReference>
<dbReference type="Pfam" id="PF07517">
    <property type="entry name" value="SecA_DEAD"/>
    <property type="match status" value="1"/>
</dbReference>
<keyword evidence="9 12" id="KW-0811">Translocation</keyword>
<evidence type="ECO:0000256" key="6">
    <source>
        <dbReference type="ARBA" id="ARBA00022840"/>
    </source>
</evidence>
<keyword evidence="4 12" id="KW-0963">Cytoplasm</keyword>
<evidence type="ECO:0000313" key="19">
    <source>
        <dbReference type="Proteomes" id="UP001304340"/>
    </source>
</evidence>
<evidence type="ECO:0000256" key="2">
    <source>
        <dbReference type="ARBA" id="ARBA00022448"/>
    </source>
</evidence>
<dbReference type="AlphaFoldDB" id="A0AAF1C0K3"/>
<dbReference type="PROSITE" id="PS51192">
    <property type="entry name" value="HELICASE_ATP_BIND_1"/>
    <property type="match status" value="1"/>
</dbReference>
<keyword evidence="10 12" id="KW-0472">Membrane</keyword>
<evidence type="ECO:0000256" key="10">
    <source>
        <dbReference type="ARBA" id="ARBA00023136"/>
    </source>
</evidence>
<dbReference type="SMART" id="SM00957">
    <property type="entry name" value="SecA_DEAD"/>
    <property type="match status" value="1"/>
</dbReference>
<comment type="subcellular location">
    <subcellularLocation>
        <location evidence="12">Cell membrane</location>
        <topology evidence="12">Peripheral membrane protein</topology>
        <orientation evidence="12">Cytoplasmic side</orientation>
    </subcellularLocation>
    <subcellularLocation>
        <location evidence="12">Cytoplasm</location>
    </subcellularLocation>
    <text evidence="12">Distribution is 50-50.</text>
</comment>
<dbReference type="GO" id="GO:0008564">
    <property type="term" value="F:protein-exporting ATPase activity"/>
    <property type="evidence" value="ECO:0007669"/>
    <property type="project" value="UniProtKB-EC"/>
</dbReference>
<accession>A0AAF1C0K3</accession>
<dbReference type="PANTHER" id="PTHR30612">
    <property type="entry name" value="SECA INNER MEMBRANE COMPONENT OF SEC PROTEIN SECRETION SYSTEM"/>
    <property type="match status" value="1"/>
</dbReference>
<dbReference type="PRINTS" id="PR00906">
    <property type="entry name" value="SECA"/>
</dbReference>
<dbReference type="Gene3D" id="1.10.3060.10">
    <property type="entry name" value="Helical scaffold and wing domains of SecA"/>
    <property type="match status" value="1"/>
</dbReference>
<dbReference type="EMBL" id="CP138359">
    <property type="protein sequence ID" value="WPF84197.1"/>
    <property type="molecule type" value="Genomic_DNA"/>
</dbReference>
<keyword evidence="2 12" id="KW-0813">Transport</keyword>
<evidence type="ECO:0000256" key="14">
    <source>
        <dbReference type="SAM" id="MobiDB-lite"/>
    </source>
</evidence>
<reference evidence="19" key="1">
    <citation type="submission" date="2023-11" db="EMBL/GenBank/DDBJ databases">
        <authorList>
            <person name="Helweg L.P."/>
            <person name="Kiel A."/>
            <person name="Hitz F."/>
            <person name="Ruckert-Reed C."/>
            <person name="Busche T."/>
            <person name="Kaltschmidt B."/>
            <person name="Kaltschmidt C."/>
        </authorList>
    </citation>
    <scope>NUCLEOTIDE SEQUENCE [LARGE SCALE GENOMIC DNA]</scope>
    <source>
        <strain evidence="19">4.1</strain>
    </source>
</reference>
<dbReference type="PROSITE" id="PS01312">
    <property type="entry name" value="SECA"/>
    <property type="match status" value="1"/>
</dbReference>
<feature type="compositionally biased region" description="Low complexity" evidence="14">
    <location>
        <begin position="895"/>
        <end position="910"/>
    </location>
</feature>
<dbReference type="Proteomes" id="UP001304340">
    <property type="component" value="Chromosome"/>
</dbReference>
<dbReference type="PROSITE" id="PS51196">
    <property type="entry name" value="SECA_MOTOR_DEAD"/>
    <property type="match status" value="1"/>
</dbReference>
<proteinExistence type="inferred from homology"/>
<dbReference type="SMART" id="SM00958">
    <property type="entry name" value="SecA_PP_bind"/>
    <property type="match status" value="1"/>
</dbReference>
<evidence type="ECO:0000256" key="1">
    <source>
        <dbReference type="ARBA" id="ARBA00007650"/>
    </source>
</evidence>
<comment type="subunit">
    <text evidence="12">Monomer and homodimer. Part of the essential Sec protein translocation apparatus which comprises SecA, SecYEG and auxiliary proteins SecDF. Other proteins may also be involved.</text>
</comment>
<dbReference type="GO" id="GO:0005524">
    <property type="term" value="F:ATP binding"/>
    <property type="evidence" value="ECO:0007669"/>
    <property type="project" value="UniProtKB-UniRule"/>
</dbReference>
<dbReference type="Pfam" id="PF07516">
    <property type="entry name" value="SecA_SW"/>
    <property type="match status" value="1"/>
</dbReference>
<dbReference type="RefSeq" id="WP_319161181.1">
    <property type="nucleotide sequence ID" value="NZ_CP138359.1"/>
</dbReference>
<keyword evidence="6 12" id="KW-0067">ATP-binding</keyword>
<dbReference type="KEGG" id="sbil:SANBI_000927"/>
<keyword evidence="3 12" id="KW-1003">Cell membrane</keyword>
<feature type="region of interest" description="Disordered" evidence="14">
    <location>
        <begin position="878"/>
        <end position="931"/>
    </location>
</feature>
<protein>
    <recommendedName>
        <fullName evidence="12 13">Protein translocase subunit SecA</fullName>
        <ecNumber evidence="12">7.4.2.8</ecNumber>
    </recommendedName>
</protein>
<evidence type="ECO:0000256" key="7">
    <source>
        <dbReference type="ARBA" id="ARBA00022927"/>
    </source>
</evidence>
<dbReference type="NCBIfam" id="TIGR00963">
    <property type="entry name" value="secA"/>
    <property type="match status" value="1"/>
</dbReference>
<gene>
    <name evidence="12 18" type="primary">secA</name>
    <name evidence="18" type="ORF">SANBI_000927</name>
</gene>
<dbReference type="GO" id="GO:0031522">
    <property type="term" value="C:cell envelope Sec protein transport complex"/>
    <property type="evidence" value="ECO:0007669"/>
    <property type="project" value="UniProtKB-ARBA"/>
</dbReference>
<feature type="binding site" evidence="12">
    <location>
        <position position="494"/>
    </location>
    <ligand>
        <name>ATP</name>
        <dbReference type="ChEBI" id="CHEBI:30616"/>
    </ligand>
</feature>
<dbReference type="HAMAP" id="MF_01382">
    <property type="entry name" value="SecA"/>
    <property type="match status" value="1"/>
</dbReference>
<evidence type="ECO:0000259" key="16">
    <source>
        <dbReference type="PROSITE" id="PS51194"/>
    </source>
</evidence>
<dbReference type="Gene3D" id="3.90.1440.10">
    <property type="entry name" value="SecA, preprotein cross-linking domain"/>
    <property type="match status" value="1"/>
</dbReference>
<dbReference type="InterPro" id="IPR000185">
    <property type="entry name" value="SecA"/>
</dbReference>
<dbReference type="FunFam" id="3.40.50.300:FF:000334">
    <property type="entry name" value="Protein translocase subunit SecA"/>
    <property type="match status" value="1"/>
</dbReference>
<evidence type="ECO:0000256" key="9">
    <source>
        <dbReference type="ARBA" id="ARBA00023010"/>
    </source>
</evidence>
<organism evidence="18 19">
    <name type="scientific">Sanguibacter biliveldensis</name>
    <dbReference type="NCBI Taxonomy" id="3030830"/>
    <lineage>
        <taxon>Bacteria</taxon>
        <taxon>Bacillati</taxon>
        <taxon>Actinomycetota</taxon>
        <taxon>Actinomycetes</taxon>
        <taxon>Micrococcales</taxon>
        <taxon>Sanguibacteraceae</taxon>
        <taxon>Sanguibacter</taxon>
    </lineage>
</organism>
<dbReference type="InterPro" id="IPR001650">
    <property type="entry name" value="Helicase_C-like"/>
</dbReference>
<dbReference type="Pfam" id="PF21090">
    <property type="entry name" value="P-loop_SecA"/>
    <property type="match status" value="1"/>
</dbReference>
<dbReference type="SUPFAM" id="SSF81886">
    <property type="entry name" value="Helical scaffold and wing domains of SecA"/>
    <property type="match status" value="1"/>
</dbReference>
<dbReference type="SUPFAM" id="SSF81767">
    <property type="entry name" value="Pre-protein crosslinking domain of SecA"/>
    <property type="match status" value="1"/>
</dbReference>
<dbReference type="FunFam" id="3.90.1440.10:FF:000002">
    <property type="entry name" value="Protein translocase subunit SecA"/>
    <property type="match status" value="1"/>
</dbReference>
<dbReference type="SUPFAM" id="SSF52540">
    <property type="entry name" value="P-loop containing nucleoside triphosphate hydrolases"/>
    <property type="match status" value="2"/>
</dbReference>
<dbReference type="CDD" id="cd17928">
    <property type="entry name" value="DEXDc_SecA"/>
    <property type="match status" value="1"/>
</dbReference>
<dbReference type="GO" id="GO:0017038">
    <property type="term" value="P:protein import"/>
    <property type="evidence" value="ECO:0007669"/>
    <property type="project" value="InterPro"/>
</dbReference>
<dbReference type="InterPro" id="IPR036670">
    <property type="entry name" value="SecA_X-link_sf"/>
</dbReference>
<dbReference type="GO" id="GO:0006605">
    <property type="term" value="P:protein targeting"/>
    <property type="evidence" value="ECO:0007669"/>
    <property type="project" value="UniProtKB-UniRule"/>
</dbReference>
<feature type="binding site" evidence="12">
    <location>
        <begin position="104"/>
        <end position="108"/>
    </location>
    <ligand>
        <name>ATP</name>
        <dbReference type="ChEBI" id="CHEBI:30616"/>
    </ligand>
</feature>
<sequence length="931" mass="102271">MAAILDKVLRFGEGRIVKKLSGLANQVNALEDSFEALTDEELREETDRFKERIAQGATLDELLPEAFAAVREASRRTLGQRHFDVQLMGGAALHLGNIAEMKTGEGKTLVATLPAYLNALSGDGVHVVTVNDYLAKYQSELMGRVFRFLGLSTGCILSGQTPAERREQYAKDITYGTNNEFGFDYLRDNMAWSTDDLVQRGHNFAVVDEVDSILIDEARTPLIISGPSSGDANKWYGEFARVVRRLTVDEDYEVDEKKRTVGVLEPGIAKVEDYLGIDNLYESLNTPLIGFLNNAIKAKELFKRDKDYVVIKGEVLIVDEHTGRILAGRRYNEGMHQAIEAKEGVAIKAENQTLATITLQNYFRLYSKLGGMTGTADTEAAEFQGTYKLGVVPIPTNRTMQRIDQPDLIYKSENAKFDAVVEDIVERHAAGQPVLVGTTSVEKSELLAAKLKKQGVPHEVLNAKQHEREASIVALAGRKGAVTVATNMAGRGTDIMLGGNAEFLAIADLKARGLDAAETPEEYEAAWPDALEAAKKAVADEHDEVAELGGLYVLGTERHESRRIDNQLRGRSGRQGDPGESRFYLSTQDDLMRLFGSALADSMMQRFPDDMPLESKIVTRGIASAQGQVESRNFEIRKNVLKYDDVLSRQRSVIYDERRRVLEGEDMAEQIQHFIKDVLTAYVEGATATGHPDSWDLEGLWTALKAVYPVSITVDEVVAQAGSVDALTHELILTEVLSDAEHAYTARETELGEANMRQLERRVVLSVLDRKWREHLYEMDYLKEGIGLRAMAQRDPLVEYQREGFLLFQAMTEAIKEESVGYMFNLEVKVETAPAVTAAGAAAAAGTAAAQALGAAGAVVAQPDEDGTEKVLVAKGLDGPDRKVPLSYTAPSEDGVGAVVTGEGGATRTVSSDDEDGSGNREERRRARKKK</sequence>
<dbReference type="InterPro" id="IPR011130">
    <property type="entry name" value="SecA_preprotein_X-link_dom"/>
</dbReference>
<dbReference type="GO" id="GO:0005886">
    <property type="term" value="C:plasma membrane"/>
    <property type="evidence" value="ECO:0007669"/>
    <property type="project" value="UniProtKB-SubCell"/>
</dbReference>
<dbReference type="GO" id="GO:0005829">
    <property type="term" value="C:cytosol"/>
    <property type="evidence" value="ECO:0007669"/>
    <property type="project" value="TreeGrafter"/>
</dbReference>
<keyword evidence="8 12" id="KW-1278">Translocase</keyword>
<keyword evidence="5 12" id="KW-0547">Nucleotide-binding</keyword>
<dbReference type="EC" id="7.4.2.8" evidence="12"/>
<evidence type="ECO:0000256" key="3">
    <source>
        <dbReference type="ARBA" id="ARBA00022475"/>
    </source>
</evidence>
<dbReference type="Gene3D" id="3.40.50.300">
    <property type="entry name" value="P-loop containing nucleotide triphosphate hydrolases"/>
    <property type="match status" value="2"/>
</dbReference>
<dbReference type="Pfam" id="PF01043">
    <property type="entry name" value="SecA_PP_bind"/>
    <property type="match status" value="1"/>
</dbReference>
<evidence type="ECO:0000313" key="18">
    <source>
        <dbReference type="EMBL" id="WPF84197.1"/>
    </source>
</evidence>
<dbReference type="InterPro" id="IPR011116">
    <property type="entry name" value="SecA_Wing/Scaffold"/>
</dbReference>
<dbReference type="GO" id="GO:0065002">
    <property type="term" value="P:intracellular protein transmembrane transport"/>
    <property type="evidence" value="ECO:0007669"/>
    <property type="project" value="UniProtKB-UniRule"/>
</dbReference>
<feature type="domain" description="Helicase ATP-binding" evidence="15">
    <location>
        <begin position="88"/>
        <end position="246"/>
    </location>
</feature>
<comment type="catalytic activity">
    <reaction evidence="11 12">
        <text>ATP + H2O + cellular proteinSide 1 = ADP + phosphate + cellular proteinSide 2.</text>
        <dbReference type="EC" id="7.4.2.8"/>
    </reaction>
</comment>